<evidence type="ECO:0000313" key="4">
    <source>
        <dbReference type="Proteomes" id="UP000419144"/>
    </source>
</evidence>
<dbReference type="Pfam" id="PF25773">
    <property type="entry name" value="TPR_ANAPC2"/>
    <property type="match status" value="1"/>
</dbReference>
<dbReference type="GO" id="GO:0005680">
    <property type="term" value="C:anaphase-promoting complex"/>
    <property type="evidence" value="ECO:0007669"/>
    <property type="project" value="TreeGrafter"/>
</dbReference>
<keyword evidence="4" id="KW-1185">Reference proteome</keyword>
<evidence type="ECO:0000313" key="3">
    <source>
        <dbReference type="EMBL" id="GET92896.1"/>
    </source>
</evidence>
<accession>A0A640KTG3</accession>
<reference evidence="3" key="1">
    <citation type="submission" date="2019-11" db="EMBL/GenBank/DDBJ databases">
        <title>Leishmania tarentolae CDS.</title>
        <authorList>
            <person name="Goto Y."/>
            <person name="Yamagishi J."/>
        </authorList>
    </citation>
    <scope>NUCLEOTIDE SEQUENCE [LARGE SCALE GENOMIC DNA]</scope>
    <source>
        <strain evidence="3">Parrot Tar II</strain>
    </source>
</reference>
<dbReference type="Proteomes" id="UP000419144">
    <property type="component" value="Unassembled WGS sequence"/>
</dbReference>
<dbReference type="InterPro" id="IPR016158">
    <property type="entry name" value="Cullin_homology"/>
</dbReference>
<dbReference type="PROSITE" id="PS50069">
    <property type="entry name" value="CULLIN_2"/>
    <property type="match status" value="1"/>
</dbReference>
<dbReference type="PANTHER" id="PTHR45957:SF1">
    <property type="entry name" value="ANAPHASE-PROMOTING COMPLEX SUBUNIT 2"/>
    <property type="match status" value="1"/>
</dbReference>
<dbReference type="GO" id="GO:0031625">
    <property type="term" value="F:ubiquitin protein ligase binding"/>
    <property type="evidence" value="ECO:0007669"/>
    <property type="project" value="InterPro"/>
</dbReference>
<feature type="domain" description="Cullin family profile" evidence="2">
    <location>
        <begin position="566"/>
        <end position="791"/>
    </location>
</feature>
<dbReference type="InterPro" id="IPR057975">
    <property type="entry name" value="TPR_ANAPC2"/>
</dbReference>
<comment type="similarity">
    <text evidence="1">Belongs to the cullin family.</text>
</comment>
<gene>
    <name evidence="3" type="ORF">LtaPh_3538000</name>
</gene>
<dbReference type="GO" id="GO:0070979">
    <property type="term" value="P:protein K11-linked ubiquitination"/>
    <property type="evidence" value="ECO:0007669"/>
    <property type="project" value="TreeGrafter"/>
</dbReference>
<name>A0A640KTG3_LEITA</name>
<dbReference type="SMART" id="SM00182">
    <property type="entry name" value="CULLIN"/>
    <property type="match status" value="1"/>
</dbReference>
<evidence type="ECO:0000256" key="1">
    <source>
        <dbReference type="PROSITE-ProRule" id="PRU00330"/>
    </source>
</evidence>
<dbReference type="Gene3D" id="3.30.230.130">
    <property type="entry name" value="Cullin, Chain C, Domain 2"/>
    <property type="match status" value="1"/>
</dbReference>
<dbReference type="EMBL" id="BLBS01000056">
    <property type="protein sequence ID" value="GET92896.1"/>
    <property type="molecule type" value="Genomic_DNA"/>
</dbReference>
<dbReference type="GO" id="GO:0006511">
    <property type="term" value="P:ubiquitin-dependent protein catabolic process"/>
    <property type="evidence" value="ECO:0007669"/>
    <property type="project" value="InterPro"/>
</dbReference>
<proteinExistence type="inferred from homology"/>
<dbReference type="AlphaFoldDB" id="A0A640KTG3"/>
<dbReference type="SUPFAM" id="SSF75632">
    <property type="entry name" value="Cullin homology domain"/>
    <property type="match status" value="1"/>
</dbReference>
<sequence length="904" mass="97902">MGGAAMSCARESVTLGRDASVVAGPSTPSTMMSSLHSINEEGATHIIAEMLDALDTHGLALFSELGHGDGRQLPSPKTWASALAVLATSPPLNAMVADTLLERVSAALSVEIGVYHSAVMCGSGPLSAEVVVPALERLSKVYHQVHPHLLRWCSALHAPGVAALLAVRLRCALLQIDLVTGKEPPGRQALFSFLRRHGRLLLAKQWKAAGGDEEDAGDSECDGALGGAVDAGNGTLAPGSASQVPDSLMACLHRLSLDRSEEVKHLWRSVLEDGIHDRLSDLSDNFSTRIVHKHLSWLEHSVVPFVRMVLPLSEESDPFCRSSGNLSGRTSTNHLGEDVRTTPESCYAMPGCGQEGDACPSSQTNEAVRAEREEWCVDLRLLLLHTYARRRLDSFWEILSDYPDSIPALEDMHYCLQSTPESGLKTELVQTVRHLLSSRLHRAGTRTEDILAILINTIHAFCILFPRNEQSSVVFSVTSDTLEHLRRRKDCVPAVVQAVMQPGGAMNVALPSLSQAAPEGLAGALGLDGNAGSKEGELHPAASRDRPDVVRVLLTSIPRRALVDEYQQMLAEQLLQKPMHEFDTTPEEEVLERLRHVFGETALDRCAVMVRDIQMSRRISQQLREQLGRSATSNRLLPFGPATISVPAAPPAASVSVLSMTTWPPPTRCTFANGGDSGFAAAPLKFRPHSALQKEMDALADAYKRLKYNQRITWLPSLCRVALELTQRDPSKGNALVKVSHVLSLFDASIVLYVKALTKGASSSTSASLGAISSLIHVPVNELRVHVQRLSPVVLVFDPATNLVTMQLRVAASADFVFMEDRETDGESGKPAGLPPERVKLMERMVTSLLKTRGAQSSTAIHSSLKLLGKFEGSSADLVELLRSFVGRGLIVLNDAKQYALPPK</sequence>
<dbReference type="Gene3D" id="1.20.1310.10">
    <property type="entry name" value="Cullin Repeats"/>
    <property type="match status" value="1"/>
</dbReference>
<dbReference type="InterPro" id="IPR036317">
    <property type="entry name" value="Cullin_homology_sf"/>
</dbReference>
<dbReference type="VEuPathDB" id="TriTrypDB:LtaPh_3538000"/>
<dbReference type="GO" id="GO:0007091">
    <property type="term" value="P:metaphase/anaphase transition of mitotic cell cycle"/>
    <property type="evidence" value="ECO:0007669"/>
    <property type="project" value="TreeGrafter"/>
</dbReference>
<comment type="caution">
    <text evidence="3">The sequence shown here is derived from an EMBL/GenBank/DDBJ whole genome shotgun (WGS) entry which is preliminary data.</text>
</comment>
<protein>
    <recommendedName>
        <fullName evidence="2">Cullin family profile domain-containing protein</fullName>
    </recommendedName>
</protein>
<dbReference type="PANTHER" id="PTHR45957">
    <property type="entry name" value="ANAPHASE-PROMOTING COMPLEX SUBUNIT 2"/>
    <property type="match status" value="1"/>
</dbReference>
<evidence type="ECO:0000259" key="2">
    <source>
        <dbReference type="PROSITE" id="PS50069"/>
    </source>
</evidence>
<dbReference type="OrthoDB" id="5581181at2759"/>
<organism evidence="3 4">
    <name type="scientific">Leishmania tarentolae</name>
    <name type="common">Sauroleishmania tarentolae</name>
    <dbReference type="NCBI Taxonomy" id="5689"/>
    <lineage>
        <taxon>Eukaryota</taxon>
        <taxon>Discoba</taxon>
        <taxon>Euglenozoa</taxon>
        <taxon>Kinetoplastea</taxon>
        <taxon>Metakinetoplastina</taxon>
        <taxon>Trypanosomatida</taxon>
        <taxon>Trypanosomatidae</taxon>
        <taxon>Leishmaniinae</taxon>
        <taxon>Leishmania</taxon>
        <taxon>lizard Leishmania</taxon>
    </lineage>
</organism>
<dbReference type="InterPro" id="IPR044554">
    <property type="entry name" value="ANAPC2"/>
</dbReference>